<proteinExistence type="predicted"/>
<gene>
    <name evidence="2" type="ORF">skT53_19550</name>
</gene>
<keyword evidence="1" id="KW-0812">Transmembrane</keyword>
<dbReference type="EMBL" id="AP023366">
    <property type="protein sequence ID" value="BCJ86970.1"/>
    <property type="molecule type" value="Genomic_DNA"/>
</dbReference>
<keyword evidence="1" id="KW-0472">Membrane</keyword>
<keyword evidence="1" id="KW-1133">Transmembrane helix</keyword>
<sequence length="94" mass="10010">MVRPIPRKTRIVLTHLDHTRIFAEGEQGLPSERPLPVPPRNPRHSPLVVVAAVVATRLGVVAGLGVVADAAVGTAYFLSPDSDFDSGYEKNGEG</sequence>
<feature type="transmembrane region" description="Helical" evidence="1">
    <location>
        <begin position="47"/>
        <end position="78"/>
    </location>
</feature>
<reference evidence="2 3" key="1">
    <citation type="submission" date="2020-08" db="EMBL/GenBank/DDBJ databases">
        <title>Complete Genome Sequence of Effusibacillus dendaii Strain skT53, Isolated from Farmland soil.</title>
        <authorList>
            <person name="Konishi T."/>
            <person name="Kawasaki H."/>
        </authorList>
    </citation>
    <scope>NUCLEOTIDE SEQUENCE [LARGE SCALE GENOMIC DNA]</scope>
    <source>
        <strain evidence="3">skT53</strain>
    </source>
</reference>
<protein>
    <submittedName>
        <fullName evidence="2">Uncharacterized protein</fullName>
    </submittedName>
</protein>
<dbReference type="AlphaFoldDB" id="A0A7I8DEJ9"/>
<evidence type="ECO:0000313" key="2">
    <source>
        <dbReference type="EMBL" id="BCJ86970.1"/>
    </source>
</evidence>
<organism evidence="2 3">
    <name type="scientific">Effusibacillus dendaii</name>
    <dbReference type="NCBI Taxonomy" id="2743772"/>
    <lineage>
        <taxon>Bacteria</taxon>
        <taxon>Bacillati</taxon>
        <taxon>Bacillota</taxon>
        <taxon>Bacilli</taxon>
        <taxon>Bacillales</taxon>
        <taxon>Alicyclobacillaceae</taxon>
        <taxon>Effusibacillus</taxon>
    </lineage>
</organism>
<keyword evidence="3" id="KW-1185">Reference proteome</keyword>
<dbReference type="Proteomes" id="UP000593802">
    <property type="component" value="Chromosome"/>
</dbReference>
<accession>A0A7I8DEJ9</accession>
<dbReference type="KEGG" id="eff:skT53_19550"/>
<evidence type="ECO:0000313" key="3">
    <source>
        <dbReference type="Proteomes" id="UP000593802"/>
    </source>
</evidence>
<name>A0A7I8DEJ9_9BACL</name>
<evidence type="ECO:0000256" key="1">
    <source>
        <dbReference type="SAM" id="Phobius"/>
    </source>
</evidence>